<dbReference type="Proteomes" id="UP001302349">
    <property type="component" value="Chromosome"/>
</dbReference>
<proteinExistence type="predicted"/>
<sequence>MTKNQKKILIGAPLLAILSFVIFQVLAPELHKDGNVHDPCTGCQLNAASGYNPFVFFYSTETKAVHIATNNRKLQNLKFDSETYWAEVCPVKIKGLGNTIELFFAFDLCDACSICRQNGEECEECDGDDCHNNMEKHAHPFDIELTINPSDGTEGKGRLVSPWRSNRDLYANNNEYGIVEFEIGIDTISHIYVINNKKSEVRFKNDEIIEYKVVNKEVEILGTKVKFPIAFVK</sequence>
<evidence type="ECO:0000313" key="1">
    <source>
        <dbReference type="EMBL" id="WOK08085.1"/>
    </source>
</evidence>
<dbReference type="RefSeq" id="WP_317490731.1">
    <property type="nucleotide sequence ID" value="NZ_CP136051.1"/>
</dbReference>
<accession>A0ABZ0IST6</accession>
<protein>
    <submittedName>
        <fullName evidence="1">Uncharacterized protein</fullName>
    </submittedName>
</protein>
<dbReference type="EMBL" id="CP136051">
    <property type="protein sequence ID" value="WOK08085.1"/>
    <property type="molecule type" value="Genomic_DNA"/>
</dbReference>
<evidence type="ECO:0000313" key="2">
    <source>
        <dbReference type="Proteomes" id="UP001302349"/>
    </source>
</evidence>
<organism evidence="1 2">
    <name type="scientific">Imperialibacter roseus</name>
    <dbReference type="NCBI Taxonomy" id="1324217"/>
    <lineage>
        <taxon>Bacteria</taxon>
        <taxon>Pseudomonadati</taxon>
        <taxon>Bacteroidota</taxon>
        <taxon>Cytophagia</taxon>
        <taxon>Cytophagales</taxon>
        <taxon>Flammeovirgaceae</taxon>
        <taxon>Imperialibacter</taxon>
    </lineage>
</organism>
<keyword evidence="2" id="KW-1185">Reference proteome</keyword>
<gene>
    <name evidence="1" type="ORF">RT717_05490</name>
</gene>
<name>A0ABZ0IST6_9BACT</name>
<reference evidence="1 2" key="1">
    <citation type="journal article" date="2023" name="Microbiol. Resour. Announc.">
        <title>Complete Genome Sequence of Imperialibacter roseus strain P4T.</title>
        <authorList>
            <person name="Tizabi D.R."/>
            <person name="Bachvaroff T."/>
            <person name="Hill R.T."/>
        </authorList>
    </citation>
    <scope>NUCLEOTIDE SEQUENCE [LARGE SCALE GENOMIC DNA]</scope>
    <source>
        <strain evidence="1 2">P4T</strain>
    </source>
</reference>